<dbReference type="OrthoDB" id="8000238at2"/>
<dbReference type="EMBL" id="LABX01000106">
    <property type="protein sequence ID" value="KMO34322.1"/>
    <property type="molecule type" value="Genomic_DNA"/>
</dbReference>
<evidence type="ECO:0000313" key="3">
    <source>
        <dbReference type="Proteomes" id="UP000035929"/>
    </source>
</evidence>
<gene>
    <name evidence="2" type="ORF">VP06_14750</name>
</gene>
<dbReference type="AlphaFoldDB" id="A0A0J6SL25"/>
<feature type="signal peptide" evidence="1">
    <location>
        <begin position="1"/>
        <end position="21"/>
    </location>
</feature>
<organism evidence="2 3">
    <name type="scientific">Methylobacterium aquaticum</name>
    <dbReference type="NCBI Taxonomy" id="270351"/>
    <lineage>
        <taxon>Bacteria</taxon>
        <taxon>Pseudomonadati</taxon>
        <taxon>Pseudomonadota</taxon>
        <taxon>Alphaproteobacteria</taxon>
        <taxon>Hyphomicrobiales</taxon>
        <taxon>Methylobacteriaceae</taxon>
        <taxon>Methylobacterium</taxon>
    </lineage>
</organism>
<accession>A0A0J6SL25</accession>
<proteinExistence type="predicted"/>
<protein>
    <submittedName>
        <fullName evidence="2">Uncharacterized protein</fullName>
    </submittedName>
</protein>
<keyword evidence="1" id="KW-0732">Signal</keyword>
<dbReference type="Proteomes" id="UP000035929">
    <property type="component" value="Unassembled WGS sequence"/>
</dbReference>
<sequence length="197" mass="20960">MKRFAPWAVALGLLGGGAAFAQVYMPWLGPNRENVSSTVIHCATGEGRNVVPCGGLLSPLQVMSAPFTRKVRNSFMMPVTTAPQQFVYTQPAGATTYRGFNPCAGADVRIMTVSALEPLRTEPTGYPGVDRVTSKTEVIDRFSGIRMTRGPETLGSAANPTSGSQRIVSTMLVAIPGYPADLSSMTCEYEIMYGNGG</sequence>
<reference evidence="2 3" key="1">
    <citation type="submission" date="2015-03" db="EMBL/GenBank/DDBJ databases">
        <title>Genome sequencing of Methylobacterium aquaticum DSM16371 type strain.</title>
        <authorList>
            <person name="Chaudhry V."/>
            <person name="Patil P.B."/>
        </authorList>
    </citation>
    <scope>NUCLEOTIDE SEQUENCE [LARGE SCALE GENOMIC DNA]</scope>
    <source>
        <strain evidence="2 3">DSM 16371</strain>
    </source>
</reference>
<comment type="caution">
    <text evidence="2">The sequence shown here is derived from an EMBL/GenBank/DDBJ whole genome shotgun (WGS) entry which is preliminary data.</text>
</comment>
<name>A0A0J6SL25_9HYPH</name>
<feature type="chain" id="PRO_5005281207" evidence="1">
    <location>
        <begin position="22"/>
        <end position="197"/>
    </location>
</feature>
<evidence type="ECO:0000313" key="2">
    <source>
        <dbReference type="EMBL" id="KMO34322.1"/>
    </source>
</evidence>
<dbReference type="RefSeq" id="WP_048464516.1">
    <property type="nucleotide sequence ID" value="NZ_LABX01000106.1"/>
</dbReference>
<evidence type="ECO:0000256" key="1">
    <source>
        <dbReference type="SAM" id="SignalP"/>
    </source>
</evidence>
<dbReference type="PATRIC" id="fig|270351.6.peg.355"/>